<evidence type="ECO:0000313" key="3">
    <source>
        <dbReference type="Proteomes" id="UP000184111"/>
    </source>
</evidence>
<gene>
    <name evidence="2" type="ORF">SAMN05216499_12261</name>
</gene>
<name>A0A1M7PBB2_9ACTN</name>
<dbReference type="GO" id="GO:0016740">
    <property type="term" value="F:transferase activity"/>
    <property type="evidence" value="ECO:0007669"/>
    <property type="project" value="UniProtKB-KW"/>
</dbReference>
<feature type="domain" description="Aminoglycoside phosphotransferase" evidence="1">
    <location>
        <begin position="48"/>
        <end position="288"/>
    </location>
</feature>
<dbReference type="InterPro" id="IPR011009">
    <property type="entry name" value="Kinase-like_dom_sf"/>
</dbReference>
<dbReference type="PANTHER" id="PTHR40086">
    <property type="entry name" value="PHOSPHOTRANSFERASE YTMP-RELATED"/>
    <property type="match status" value="1"/>
</dbReference>
<dbReference type="OrthoDB" id="3454210at2"/>
<dbReference type="InterPro" id="IPR002575">
    <property type="entry name" value="Aminoglycoside_PTrfase"/>
</dbReference>
<organism evidence="2 3">
    <name type="scientific">Actinacidiphila paucisporea</name>
    <dbReference type="NCBI Taxonomy" id="310782"/>
    <lineage>
        <taxon>Bacteria</taxon>
        <taxon>Bacillati</taxon>
        <taxon>Actinomycetota</taxon>
        <taxon>Actinomycetes</taxon>
        <taxon>Kitasatosporales</taxon>
        <taxon>Streptomycetaceae</taxon>
        <taxon>Actinacidiphila</taxon>
    </lineage>
</organism>
<dbReference type="SUPFAM" id="SSF56112">
    <property type="entry name" value="Protein kinase-like (PK-like)"/>
    <property type="match status" value="1"/>
</dbReference>
<protein>
    <submittedName>
        <fullName evidence="2">Phosphotransferase enzyme family protein</fullName>
    </submittedName>
</protein>
<dbReference type="Pfam" id="PF01636">
    <property type="entry name" value="APH"/>
    <property type="match status" value="1"/>
</dbReference>
<dbReference type="AlphaFoldDB" id="A0A1M7PBB2"/>
<dbReference type="PANTHER" id="PTHR40086:SF1">
    <property type="entry name" value="CELL CYCLE REGULATOR CCRZ"/>
    <property type="match status" value="1"/>
</dbReference>
<dbReference type="RefSeq" id="WP_073501552.1">
    <property type="nucleotide sequence ID" value="NZ_FRBI01000022.1"/>
</dbReference>
<dbReference type="EMBL" id="FRBI01000022">
    <property type="protein sequence ID" value="SHN14089.1"/>
    <property type="molecule type" value="Genomic_DNA"/>
</dbReference>
<keyword evidence="2" id="KW-0808">Transferase</keyword>
<evidence type="ECO:0000313" key="2">
    <source>
        <dbReference type="EMBL" id="SHN14089.1"/>
    </source>
</evidence>
<dbReference type="Gene3D" id="3.90.1200.10">
    <property type="match status" value="1"/>
</dbReference>
<reference evidence="2 3" key="1">
    <citation type="submission" date="2016-11" db="EMBL/GenBank/DDBJ databases">
        <authorList>
            <person name="Jaros S."/>
            <person name="Januszkiewicz K."/>
            <person name="Wedrychowicz H."/>
        </authorList>
    </citation>
    <scope>NUCLEOTIDE SEQUENCE [LARGE SCALE GENOMIC DNA]</scope>
    <source>
        <strain evidence="2 3">CGMCC 4.2025</strain>
    </source>
</reference>
<dbReference type="STRING" id="310782.SAMN05216499_12261"/>
<proteinExistence type="predicted"/>
<accession>A0A1M7PBB2</accession>
<dbReference type="InterPro" id="IPR052077">
    <property type="entry name" value="CcrZ_PhaseVar_Mediator"/>
</dbReference>
<dbReference type="Proteomes" id="UP000184111">
    <property type="component" value="Unassembled WGS sequence"/>
</dbReference>
<keyword evidence="3" id="KW-1185">Reference proteome</keyword>
<evidence type="ECO:0000259" key="1">
    <source>
        <dbReference type="Pfam" id="PF01636"/>
    </source>
</evidence>
<sequence>MTRGVGARAAAVGADWVEGPLKGNHHYSFAVRLDRGSPLAGDVTWLKLREPRPGVFWYDMRFFPSEDLLLQRLQGRLPHVPRVMRHRVAGDTLTFAEFIEGVTLDRLPAAAERVPERVLGQLEELFAALAAIDPEPLLAEGRSSCDCADGAGGAGGVGGAEDAGGAGDRASVGFLRELLHFAVGHIYLPHRPRLGGLFEDLGVSDETVTGLPHRVPPLTPRAPRLLHGDLHRKNLVVDRRGALWAIDWELALIGDPLYDLATHLHLMDYRADQEGDVIRRWRRAVGADAARGLEADLPHYRAFKRVQSVCTDVIRGAARLAEHPDGAPLRRVAAVVHRALVAAREPLGMEKVPPVVAVEAAFEAWLASHRSEILNDSRHEI</sequence>